<dbReference type="InterPro" id="IPR037056">
    <property type="entry name" value="RNase_H1_N_sf"/>
</dbReference>
<dbReference type="SUPFAM" id="SSF55658">
    <property type="entry name" value="L9 N-domain-like"/>
    <property type="match status" value="1"/>
</dbReference>
<dbReference type="GeneID" id="64627461"/>
<dbReference type="InterPro" id="IPR011320">
    <property type="entry name" value="RNase_H1_N"/>
</dbReference>
<dbReference type="AlphaFoldDB" id="A0A9P7E022"/>
<accession>A0A9P7E022</accession>
<keyword evidence="4" id="KW-1185">Reference proteome</keyword>
<dbReference type="RefSeq" id="XP_041187870.1">
    <property type="nucleotide sequence ID" value="XM_041333444.1"/>
</dbReference>
<dbReference type="OrthoDB" id="3270804at2759"/>
<dbReference type="Pfam" id="PF01693">
    <property type="entry name" value="Cauli_VI"/>
    <property type="match status" value="1"/>
</dbReference>
<evidence type="ECO:0000313" key="3">
    <source>
        <dbReference type="EMBL" id="KAG1807134.1"/>
    </source>
</evidence>
<reference evidence="3" key="1">
    <citation type="journal article" date="2020" name="New Phytol.">
        <title>Comparative genomics reveals dynamic genome evolution in host specialist ectomycorrhizal fungi.</title>
        <authorList>
            <person name="Lofgren L.A."/>
            <person name="Nguyen N.H."/>
            <person name="Vilgalys R."/>
            <person name="Ruytinx J."/>
            <person name="Liao H.L."/>
            <person name="Branco S."/>
            <person name="Kuo A."/>
            <person name="LaButti K."/>
            <person name="Lipzen A."/>
            <person name="Andreopoulos W."/>
            <person name="Pangilinan J."/>
            <person name="Riley R."/>
            <person name="Hundley H."/>
            <person name="Na H."/>
            <person name="Barry K."/>
            <person name="Grigoriev I.V."/>
            <person name="Stajich J.E."/>
            <person name="Kennedy P.G."/>
        </authorList>
    </citation>
    <scope>NUCLEOTIDE SEQUENCE</scope>
    <source>
        <strain evidence="3">MN1</strain>
    </source>
</reference>
<evidence type="ECO:0000313" key="4">
    <source>
        <dbReference type="Proteomes" id="UP000807769"/>
    </source>
</evidence>
<comment type="caution">
    <text evidence="3">The sequence shown here is derived from an EMBL/GenBank/DDBJ whole genome shotgun (WGS) entry which is preliminary data.</text>
</comment>
<dbReference type="EMBL" id="JABBWG010000045">
    <property type="protein sequence ID" value="KAG1807134.1"/>
    <property type="molecule type" value="Genomic_DNA"/>
</dbReference>
<evidence type="ECO:0000256" key="1">
    <source>
        <dbReference type="SAM" id="MobiDB-lite"/>
    </source>
</evidence>
<dbReference type="Proteomes" id="UP000807769">
    <property type="component" value="Unassembled WGS sequence"/>
</dbReference>
<feature type="region of interest" description="Disordered" evidence="1">
    <location>
        <begin position="61"/>
        <end position="102"/>
    </location>
</feature>
<feature type="domain" description="Ribonuclease H1 N-terminal" evidence="2">
    <location>
        <begin position="152"/>
        <end position="191"/>
    </location>
</feature>
<dbReference type="InterPro" id="IPR009027">
    <property type="entry name" value="Ribosomal_bL9/RNase_H1_N"/>
</dbReference>
<protein>
    <recommendedName>
        <fullName evidence="2">Ribonuclease H1 N-terminal domain-containing protein</fullName>
    </recommendedName>
</protein>
<organism evidence="3 4">
    <name type="scientific">Suillus subaureus</name>
    <dbReference type="NCBI Taxonomy" id="48587"/>
    <lineage>
        <taxon>Eukaryota</taxon>
        <taxon>Fungi</taxon>
        <taxon>Dikarya</taxon>
        <taxon>Basidiomycota</taxon>
        <taxon>Agaricomycotina</taxon>
        <taxon>Agaricomycetes</taxon>
        <taxon>Agaricomycetidae</taxon>
        <taxon>Boletales</taxon>
        <taxon>Suillineae</taxon>
        <taxon>Suillaceae</taxon>
        <taxon>Suillus</taxon>
    </lineage>
</organism>
<proteinExistence type="predicted"/>
<evidence type="ECO:0000259" key="2">
    <source>
        <dbReference type="Pfam" id="PF01693"/>
    </source>
</evidence>
<feature type="compositionally biased region" description="Low complexity" evidence="1">
    <location>
        <begin position="81"/>
        <end position="94"/>
    </location>
</feature>
<dbReference type="Gene3D" id="3.40.970.10">
    <property type="entry name" value="Ribonuclease H1, N-terminal domain"/>
    <property type="match status" value="1"/>
</dbReference>
<name>A0A9P7E022_9AGAM</name>
<sequence length="209" mass="21484">MKVFPSLVSDETFTFSELASALELVRTQHAITQAHNLVDKGVPGTLQDLIVSGGCPVDPQPFFTPDAANDAVDSGTEDTESLSSATSATDSTSTPQVPGTPSAVTSIPAIVAATPTTPTQVVPTSCTTPSAVIDHATSGSTLHMSMSASLCWYVITVGRETGVFQGWHNVHAHVVGIPGACFGCYSSCTAADIAYAQALNDSSVSQLPV</sequence>
<gene>
    <name evidence="3" type="ORF">BJ212DRAFT_1303593</name>
</gene>